<dbReference type="PANTHER" id="PTHR37393">
    <property type="entry name" value="AT-RICH INTERACTIVE DOMAIN-CONTAINING PROTEIN 1A-LIKE"/>
    <property type="match status" value="1"/>
</dbReference>
<evidence type="ECO:0000313" key="8">
    <source>
        <dbReference type="Proteomes" id="UP000298416"/>
    </source>
</evidence>
<proteinExistence type="predicted"/>
<feature type="region of interest" description="Disordered" evidence="5">
    <location>
        <begin position="574"/>
        <end position="778"/>
    </location>
</feature>
<feature type="compositionally biased region" description="Polar residues" evidence="5">
    <location>
        <begin position="420"/>
        <end position="435"/>
    </location>
</feature>
<feature type="domain" description="RING-type" evidence="6">
    <location>
        <begin position="20"/>
        <end position="59"/>
    </location>
</feature>
<feature type="compositionally biased region" description="Low complexity" evidence="5">
    <location>
        <begin position="436"/>
        <end position="447"/>
    </location>
</feature>
<feature type="compositionally biased region" description="Low complexity" evidence="5">
    <location>
        <begin position="528"/>
        <end position="551"/>
    </location>
</feature>
<feature type="compositionally biased region" description="Low complexity" evidence="5">
    <location>
        <begin position="600"/>
        <end position="632"/>
    </location>
</feature>
<feature type="compositionally biased region" description="Pro residues" evidence="5">
    <location>
        <begin position="381"/>
        <end position="391"/>
    </location>
</feature>
<feature type="region of interest" description="Disordered" evidence="5">
    <location>
        <begin position="1066"/>
        <end position="1093"/>
    </location>
</feature>
<dbReference type="PROSITE" id="PS00518">
    <property type="entry name" value="ZF_RING_1"/>
    <property type="match status" value="1"/>
</dbReference>
<dbReference type="Gene3D" id="3.30.40.10">
    <property type="entry name" value="Zinc/RING finger domain, C3HC4 (zinc finger)"/>
    <property type="match status" value="1"/>
</dbReference>
<evidence type="ECO:0000256" key="5">
    <source>
        <dbReference type="SAM" id="MobiDB-lite"/>
    </source>
</evidence>
<feature type="region of interest" description="Disordered" evidence="5">
    <location>
        <begin position="176"/>
        <end position="199"/>
    </location>
</feature>
<feature type="compositionally biased region" description="Polar residues" evidence="5">
    <location>
        <begin position="448"/>
        <end position="468"/>
    </location>
</feature>
<feature type="compositionally biased region" description="Pro residues" evidence="5">
    <location>
        <begin position="476"/>
        <end position="486"/>
    </location>
</feature>
<evidence type="ECO:0000259" key="6">
    <source>
        <dbReference type="PROSITE" id="PS50089"/>
    </source>
</evidence>
<feature type="region of interest" description="Disordered" evidence="5">
    <location>
        <begin position="304"/>
        <end position="353"/>
    </location>
</feature>
<dbReference type="GO" id="GO:0008270">
    <property type="term" value="F:zinc ion binding"/>
    <property type="evidence" value="ECO:0007669"/>
    <property type="project" value="UniProtKB-KW"/>
</dbReference>
<feature type="compositionally biased region" description="Low complexity" evidence="5">
    <location>
        <begin position="331"/>
        <end position="353"/>
    </location>
</feature>
<feature type="compositionally biased region" description="Polar residues" evidence="5">
    <location>
        <begin position="680"/>
        <end position="703"/>
    </location>
</feature>
<sequence length="1340" mass="145832">MGFDIECIIDIHSYPGEYFCPVCRTLVYPNEAFQAQCTHLYCKACLVHIANGSKACPYDGYLVTEPDSKPLAESDKALAEKVGKVRVHCLYFRSGCSWEGTLSDCPSHCAGCSFGNSPVICNRCGIQIIHRQVHDHAQICPGGYDGQQAVASSGVTRSVTTPTAITAVANQTVAQSGAPVPQTQNPQNVSATQLPPGQNANLQARVPTAVPAAMPAPDQWYQQQYQQYYQQYPGYDPYQQQHYYPPQQQQFQQYQQHVVQVQGQHQSHVYSQAVVPPQPQGQAPSQAQVQPQPHLLQLQPPQQINPVGQASQQPHLQLQVQGQAQPPPQPQLQMMPQAQAQLPSQGQAQANAPGQALAPNYQIHPLQQPHRPQTQIAQQALPPPPPQPPQFPQTVGPRPPAQHAQVPQHQLGQGQIHHPQGSQVLPQMHPQTQGYVQSSSQSNVQSQPLAQHYQSQPQHPAFHSQTNQPAALAAPPLAPHPPPPPVSGHHSYQQPQTAQKMHTGAPQQHAVLPCPTSGSMHSVQGYAQTLQQPTPLQPPQSHSSFSQQQPSAPVPLQNQVAGIPHAPHQQFLPHGQQPTHPIQHRPVMQPVQQGPPHNYAQQQQFAASFQGQLHQQGHLPQQPHIQSQMQMRPPGPPQPQQSQNYPGTPLMPNQGIPPPSQQMTSGGFGASIHYGPAHGGSTQSSISQNQNHAKPAELQQNATVKEIRSPKKELAEKGFEGDSLKEEMGTGFNGTVVQDADDSAKDGSVKSVTKQEKGELMGSREKANEGVENENRKEDAWTLLDSVPLKQADPETVVNLSKTAGISSGNFGNETVPGISISSAEGNVLPPQSHGSHQERSQAQVQGHPSSTVGVQGPGALHHGGQSVNLSEGKVPGNLGGLPKSFESLSETHGTMGKPPFESQYVSQHVRPMSSDQMPGSGEWRSLTKSHTDELNIRMNGGATPDPSMFGSRDENSNHMSKEPTRTFDQGKLLKRCSNSVSFVIFRLFVFYSSKRRSSPSSNAAPRFLDKPLHGHSYDAVSKLDPGATGPYSRFLPHDQSGGPVHGDMFGPGPEFGHRIKPFPYHSPGREYPGSPSRRFGGPSSFPRGTSAFEDHNSREAHRFGEGSRSFNLSSDLVRNQFRDDRFPPLPGHLRRDDIDDHGNPRYGEHMAPDLHPNQIGANDVFGAEGPGHLMKGKFPGPGYLSGHFNTGETAGPGPLPGHGRAGELTGNFPRPPFSQSARGDMPSFLHLGEPPMRNNYPYHGMPNAVHFSGGLDSFDQSRKRKPISNGWCRICEFDCETVEGLEMHSQTREHQNMTMDMVKRIKLQNKKPRAPGGHKVHEGGSRTRKVGTVGHGSKP</sequence>
<organism evidence="7">
    <name type="scientific">Salvia splendens</name>
    <name type="common">Scarlet sage</name>
    <dbReference type="NCBI Taxonomy" id="180675"/>
    <lineage>
        <taxon>Eukaryota</taxon>
        <taxon>Viridiplantae</taxon>
        <taxon>Streptophyta</taxon>
        <taxon>Embryophyta</taxon>
        <taxon>Tracheophyta</taxon>
        <taxon>Spermatophyta</taxon>
        <taxon>Magnoliopsida</taxon>
        <taxon>eudicotyledons</taxon>
        <taxon>Gunneridae</taxon>
        <taxon>Pentapetalae</taxon>
        <taxon>asterids</taxon>
        <taxon>lamiids</taxon>
        <taxon>Lamiales</taxon>
        <taxon>Lamiaceae</taxon>
        <taxon>Nepetoideae</taxon>
        <taxon>Mentheae</taxon>
        <taxon>Salviinae</taxon>
        <taxon>Salvia</taxon>
        <taxon>Salvia subgen. Calosphace</taxon>
        <taxon>core Calosphace</taxon>
    </lineage>
</organism>
<feature type="compositionally biased region" description="Low complexity" evidence="5">
    <location>
        <begin position="1073"/>
        <end position="1089"/>
    </location>
</feature>
<keyword evidence="3" id="KW-0862">Zinc</keyword>
<name>A0A8X8XLD5_SALSN</name>
<accession>A0A8X8XLD5</accession>
<feature type="compositionally biased region" description="Low complexity" evidence="5">
    <location>
        <begin position="304"/>
        <end position="324"/>
    </location>
</feature>
<dbReference type="InterPro" id="IPR001841">
    <property type="entry name" value="Znf_RING"/>
</dbReference>
<feature type="compositionally biased region" description="Polar residues" evidence="5">
    <location>
        <begin position="841"/>
        <end position="854"/>
    </location>
</feature>
<feature type="region of interest" description="Disordered" evidence="5">
    <location>
        <begin position="368"/>
        <end position="555"/>
    </location>
</feature>
<feature type="compositionally biased region" description="Basic residues" evidence="5">
    <location>
        <begin position="1309"/>
        <end position="1319"/>
    </location>
</feature>
<gene>
    <name evidence="7" type="ORF">SASPL_122440</name>
</gene>
<evidence type="ECO:0000256" key="3">
    <source>
        <dbReference type="ARBA" id="ARBA00022833"/>
    </source>
</evidence>
<keyword evidence="8" id="KW-1185">Reference proteome</keyword>
<evidence type="ECO:0000256" key="1">
    <source>
        <dbReference type="ARBA" id="ARBA00022723"/>
    </source>
</evidence>
<dbReference type="PANTHER" id="PTHR37393:SF1">
    <property type="entry name" value="AT-RICH INTERACTIVE DOMAIN-CONTAINING PROTEIN 1A-LIKE"/>
    <property type="match status" value="1"/>
</dbReference>
<dbReference type="InterPro" id="IPR013083">
    <property type="entry name" value="Znf_RING/FYVE/PHD"/>
</dbReference>
<dbReference type="EMBL" id="PNBA02000008">
    <property type="protein sequence ID" value="KAG6415039.1"/>
    <property type="molecule type" value="Genomic_DNA"/>
</dbReference>
<keyword evidence="2 4" id="KW-0863">Zinc-finger</keyword>
<reference evidence="7" key="1">
    <citation type="submission" date="2018-01" db="EMBL/GenBank/DDBJ databases">
        <authorList>
            <person name="Mao J.F."/>
        </authorList>
    </citation>
    <scope>NUCLEOTIDE SEQUENCE</scope>
    <source>
        <strain evidence="7">Huo1</strain>
        <tissue evidence="7">Leaf</tissue>
    </source>
</reference>
<dbReference type="SUPFAM" id="SSF57850">
    <property type="entry name" value="RING/U-box"/>
    <property type="match status" value="1"/>
</dbReference>
<evidence type="ECO:0000256" key="4">
    <source>
        <dbReference type="PROSITE-ProRule" id="PRU00175"/>
    </source>
</evidence>
<feature type="compositionally biased region" description="Polar residues" evidence="5">
    <location>
        <begin position="490"/>
        <end position="500"/>
    </location>
</feature>
<evidence type="ECO:0000256" key="2">
    <source>
        <dbReference type="ARBA" id="ARBA00022771"/>
    </source>
</evidence>
<evidence type="ECO:0000313" key="7">
    <source>
        <dbReference type="EMBL" id="KAG6415039.1"/>
    </source>
</evidence>
<feature type="compositionally biased region" description="Basic and acidic residues" evidence="5">
    <location>
        <begin position="705"/>
        <end position="728"/>
    </location>
</feature>
<reference evidence="7" key="2">
    <citation type="submission" date="2020-08" db="EMBL/GenBank/DDBJ databases">
        <title>Plant Genome Project.</title>
        <authorList>
            <person name="Zhang R.-G."/>
        </authorList>
    </citation>
    <scope>NUCLEOTIDE SEQUENCE</scope>
    <source>
        <strain evidence="7">Huo1</strain>
        <tissue evidence="7">Leaf</tissue>
    </source>
</reference>
<feature type="compositionally biased region" description="Low complexity" evidence="5">
    <location>
        <begin position="401"/>
        <end position="410"/>
    </location>
</feature>
<comment type="caution">
    <text evidence="7">The sequence shown here is derived from an EMBL/GenBank/DDBJ whole genome shotgun (WGS) entry which is preliminary data.</text>
</comment>
<dbReference type="PROSITE" id="PS50089">
    <property type="entry name" value="ZF_RING_2"/>
    <property type="match status" value="1"/>
</dbReference>
<dbReference type="Proteomes" id="UP000298416">
    <property type="component" value="Unassembled WGS sequence"/>
</dbReference>
<feature type="compositionally biased region" description="Polar residues" evidence="5">
    <location>
        <begin position="516"/>
        <end position="527"/>
    </location>
</feature>
<protein>
    <recommendedName>
        <fullName evidence="6">RING-type domain-containing protein</fullName>
    </recommendedName>
</protein>
<feature type="region of interest" description="Disordered" evidence="5">
    <location>
        <begin position="817"/>
        <end position="898"/>
    </location>
</feature>
<feature type="compositionally biased region" description="Basic and acidic residues" evidence="5">
    <location>
        <begin position="742"/>
        <end position="778"/>
    </location>
</feature>
<feature type="region of interest" description="Disordered" evidence="5">
    <location>
        <begin position="1309"/>
        <end position="1340"/>
    </location>
</feature>
<dbReference type="InterPro" id="IPR017907">
    <property type="entry name" value="Znf_RING_CS"/>
</dbReference>
<keyword evidence="1" id="KW-0479">Metal-binding</keyword>